<dbReference type="Pfam" id="PF00589">
    <property type="entry name" value="Phage_integrase"/>
    <property type="match status" value="1"/>
</dbReference>
<dbReference type="Gene3D" id="1.10.443.10">
    <property type="entry name" value="Intergrase catalytic core"/>
    <property type="match status" value="1"/>
</dbReference>
<proteinExistence type="inferred from homology"/>
<evidence type="ECO:0000256" key="6">
    <source>
        <dbReference type="ARBA" id="ARBA00023125"/>
    </source>
</evidence>
<dbReference type="InterPro" id="IPR002104">
    <property type="entry name" value="Integrase_catalytic"/>
</dbReference>
<dbReference type="RefSeq" id="WP_310797476.1">
    <property type="nucleotide sequence ID" value="NZ_CP123872.1"/>
</dbReference>
<comment type="similarity">
    <text evidence="9">Belongs to the 'phage' integrase family. XerC subfamily.</text>
</comment>
<dbReference type="Proteomes" id="UP001268683">
    <property type="component" value="Chromosome"/>
</dbReference>
<feature type="active site" evidence="9">
    <location>
        <position position="158"/>
    </location>
</feature>
<evidence type="ECO:0000256" key="4">
    <source>
        <dbReference type="ARBA" id="ARBA00022829"/>
    </source>
</evidence>
<dbReference type="GO" id="GO:0009037">
    <property type="term" value="F:tyrosine-based site-specific recombinase activity"/>
    <property type="evidence" value="ECO:0007669"/>
    <property type="project" value="UniProtKB-UniRule"/>
</dbReference>
<gene>
    <name evidence="9" type="primary">xerC</name>
    <name evidence="12" type="ORF">QGN29_08755</name>
</gene>
<dbReference type="InterPro" id="IPR050090">
    <property type="entry name" value="Tyrosine_recombinase_XerCD"/>
</dbReference>
<feature type="domain" description="Core-binding (CB)" evidence="11">
    <location>
        <begin position="3"/>
        <end position="94"/>
    </location>
</feature>
<evidence type="ECO:0000256" key="8">
    <source>
        <dbReference type="ARBA" id="ARBA00023306"/>
    </source>
</evidence>
<organism evidence="12 13">
    <name type="scientific">Temperatibacter marinus</name>
    <dbReference type="NCBI Taxonomy" id="1456591"/>
    <lineage>
        <taxon>Bacteria</taxon>
        <taxon>Pseudomonadati</taxon>
        <taxon>Pseudomonadota</taxon>
        <taxon>Alphaproteobacteria</taxon>
        <taxon>Kordiimonadales</taxon>
        <taxon>Temperatibacteraceae</taxon>
        <taxon>Temperatibacter</taxon>
    </lineage>
</organism>
<comment type="function">
    <text evidence="9">Site-specific tyrosine recombinase, which acts by catalyzing the cutting and rejoining of the recombining DNA molecules. The XerC-XerD complex is essential to convert dimers of the bacterial chromosome into monomers to permit their segregation at cell division. It also contributes to the segregational stability of plasmids.</text>
</comment>
<accession>A0AA52EDF5</accession>
<keyword evidence="8 9" id="KW-0131">Cell cycle</keyword>
<keyword evidence="3 9" id="KW-0132">Cell division</keyword>
<keyword evidence="5 9" id="KW-0229">DNA integration</keyword>
<dbReference type="Pfam" id="PF02899">
    <property type="entry name" value="Phage_int_SAM_1"/>
    <property type="match status" value="1"/>
</dbReference>
<feature type="active site" evidence="9">
    <location>
        <position position="250"/>
    </location>
</feature>
<evidence type="ECO:0000259" key="10">
    <source>
        <dbReference type="PROSITE" id="PS51898"/>
    </source>
</evidence>
<feature type="active site" evidence="9">
    <location>
        <position position="276"/>
    </location>
</feature>
<evidence type="ECO:0000256" key="9">
    <source>
        <dbReference type="HAMAP-Rule" id="MF_01808"/>
    </source>
</evidence>
<comment type="subunit">
    <text evidence="9">Forms a cyclic heterotetrameric complex composed of two molecules of XerC and two molecules of XerD.</text>
</comment>
<evidence type="ECO:0000313" key="13">
    <source>
        <dbReference type="Proteomes" id="UP001268683"/>
    </source>
</evidence>
<evidence type="ECO:0000256" key="3">
    <source>
        <dbReference type="ARBA" id="ARBA00022618"/>
    </source>
</evidence>
<dbReference type="InterPro" id="IPR011010">
    <property type="entry name" value="DNA_brk_join_enz"/>
</dbReference>
<dbReference type="Gene3D" id="1.10.150.130">
    <property type="match status" value="1"/>
</dbReference>
<dbReference type="GO" id="GO:0007059">
    <property type="term" value="P:chromosome segregation"/>
    <property type="evidence" value="ECO:0007669"/>
    <property type="project" value="UniProtKB-UniRule"/>
</dbReference>
<dbReference type="InterPro" id="IPR004107">
    <property type="entry name" value="Integrase_SAM-like_N"/>
</dbReference>
<reference evidence="12" key="1">
    <citation type="submission" date="2023-04" db="EMBL/GenBank/DDBJ databases">
        <title>Complete genome sequence of Temperatibacter marinus.</title>
        <authorList>
            <person name="Rong J.-C."/>
            <person name="Yi M.-L."/>
            <person name="Zhao Q."/>
        </authorList>
    </citation>
    <scope>NUCLEOTIDE SEQUENCE</scope>
    <source>
        <strain evidence="12">NBRC 110045</strain>
    </source>
</reference>
<keyword evidence="13" id="KW-1185">Reference proteome</keyword>
<evidence type="ECO:0000256" key="1">
    <source>
        <dbReference type="ARBA" id="ARBA00004496"/>
    </source>
</evidence>
<evidence type="ECO:0000256" key="5">
    <source>
        <dbReference type="ARBA" id="ARBA00022908"/>
    </source>
</evidence>
<dbReference type="InterPro" id="IPR010998">
    <property type="entry name" value="Integrase_recombinase_N"/>
</dbReference>
<feature type="active site" description="O-(3'-phospho-DNA)-tyrosine intermediate" evidence="9">
    <location>
        <position position="285"/>
    </location>
</feature>
<dbReference type="GO" id="GO:0006313">
    <property type="term" value="P:DNA transposition"/>
    <property type="evidence" value="ECO:0007669"/>
    <property type="project" value="UniProtKB-UniRule"/>
</dbReference>
<dbReference type="SUPFAM" id="SSF56349">
    <property type="entry name" value="DNA breaking-rejoining enzymes"/>
    <property type="match status" value="1"/>
</dbReference>
<dbReference type="PANTHER" id="PTHR30349">
    <property type="entry name" value="PHAGE INTEGRASE-RELATED"/>
    <property type="match status" value="1"/>
</dbReference>
<dbReference type="PANTHER" id="PTHR30349:SF90">
    <property type="entry name" value="TYROSINE RECOMBINASE XERD"/>
    <property type="match status" value="1"/>
</dbReference>
<dbReference type="InterPro" id="IPR013762">
    <property type="entry name" value="Integrase-like_cat_sf"/>
</dbReference>
<evidence type="ECO:0000256" key="2">
    <source>
        <dbReference type="ARBA" id="ARBA00022490"/>
    </source>
</evidence>
<evidence type="ECO:0000256" key="7">
    <source>
        <dbReference type="ARBA" id="ARBA00023172"/>
    </source>
</evidence>
<evidence type="ECO:0000313" key="12">
    <source>
        <dbReference type="EMBL" id="WND01648.1"/>
    </source>
</evidence>
<dbReference type="AlphaFoldDB" id="A0AA52EDF5"/>
<comment type="subcellular location">
    <subcellularLocation>
        <location evidence="1 9">Cytoplasm</location>
    </subcellularLocation>
</comment>
<keyword evidence="2 9" id="KW-0963">Cytoplasm</keyword>
<dbReference type="GO" id="GO:0005737">
    <property type="term" value="C:cytoplasm"/>
    <property type="evidence" value="ECO:0007669"/>
    <property type="project" value="UniProtKB-SubCell"/>
</dbReference>
<keyword evidence="4 9" id="KW-0159">Chromosome partition</keyword>
<evidence type="ECO:0000259" key="11">
    <source>
        <dbReference type="PROSITE" id="PS51900"/>
    </source>
</evidence>
<feature type="active site" evidence="9">
    <location>
        <position position="253"/>
    </location>
</feature>
<feature type="active site" evidence="9">
    <location>
        <position position="182"/>
    </location>
</feature>
<dbReference type="EMBL" id="CP123872">
    <property type="protein sequence ID" value="WND01648.1"/>
    <property type="molecule type" value="Genomic_DNA"/>
</dbReference>
<dbReference type="PROSITE" id="PS51900">
    <property type="entry name" value="CB"/>
    <property type="match status" value="1"/>
</dbReference>
<dbReference type="InterPro" id="IPR023009">
    <property type="entry name" value="Tyrosine_recombinase_XerC/XerD"/>
</dbReference>
<feature type="domain" description="Tyr recombinase" evidence="10">
    <location>
        <begin position="115"/>
        <end position="298"/>
    </location>
</feature>
<dbReference type="GO" id="GO:0003677">
    <property type="term" value="F:DNA binding"/>
    <property type="evidence" value="ECO:0007669"/>
    <property type="project" value="UniProtKB-UniRule"/>
</dbReference>
<dbReference type="PROSITE" id="PS51898">
    <property type="entry name" value="TYR_RECOMBINASE"/>
    <property type="match status" value="1"/>
</dbReference>
<name>A0AA52EDF5_9PROT</name>
<dbReference type="HAMAP" id="MF_01808">
    <property type="entry name" value="Recomb_XerC_XerD"/>
    <property type="match status" value="1"/>
</dbReference>
<protein>
    <recommendedName>
        <fullName evidence="9">Tyrosine recombinase XerC</fullName>
    </recommendedName>
</protein>
<sequence length="304" mass="34469">MTLSLDKIIHQWRLYLETEKRLSHHSVQAYSRDLGFFIAFLRDYKGQDITPRLLESLHVRDFRAFLAEERRTGKGPKSVSRRLSSIRNFYRYCSRVHHLKNDSISAVIAPKVTTSLPRPLTEADSETVIDTIGDFAKDDWQGARDTAVLILLYGCGLRISEALQLNGRDIQSRATSIMIKGKRDKERLIPLLPIIHDALDRYKNLCPYIISKESPLFYSARGKRCNPRIIQKAMQSVRAALGLPATATPHALRHSFATHLLSAGGDLRTIQELLGHTDLKATQVYADIDAARLKDIYDNAHPRA</sequence>
<dbReference type="GO" id="GO:0051301">
    <property type="term" value="P:cell division"/>
    <property type="evidence" value="ECO:0007669"/>
    <property type="project" value="UniProtKB-KW"/>
</dbReference>
<dbReference type="KEGG" id="tmk:QGN29_08755"/>
<keyword evidence="6 9" id="KW-0238">DNA-binding</keyword>
<keyword evidence="7 9" id="KW-0233">DNA recombination</keyword>
<dbReference type="InterPro" id="IPR044068">
    <property type="entry name" value="CB"/>
</dbReference>